<evidence type="ECO:0000313" key="16">
    <source>
        <dbReference type="EMBL" id="KAK4025330.1"/>
    </source>
</evidence>
<keyword evidence="10 12" id="KW-0472">Membrane</keyword>
<dbReference type="EC" id="2.4.1.-" evidence="12"/>
<dbReference type="Proteomes" id="UP001234178">
    <property type="component" value="Unassembled WGS sequence"/>
</dbReference>
<evidence type="ECO:0000259" key="15">
    <source>
        <dbReference type="Pfam" id="PF17039"/>
    </source>
</evidence>
<reference evidence="16 17" key="1">
    <citation type="journal article" date="2023" name="Nucleic Acids Res.">
        <title>The hologenome of Daphnia magna reveals possible DNA methylation and microbiome-mediated evolution of the host genome.</title>
        <authorList>
            <person name="Chaturvedi A."/>
            <person name="Li X."/>
            <person name="Dhandapani V."/>
            <person name="Marshall H."/>
            <person name="Kissane S."/>
            <person name="Cuenca-Cambronero M."/>
            <person name="Asole G."/>
            <person name="Calvet F."/>
            <person name="Ruiz-Romero M."/>
            <person name="Marangio P."/>
            <person name="Guigo R."/>
            <person name="Rago D."/>
            <person name="Mirbahai L."/>
            <person name="Eastwood N."/>
            <person name="Colbourne J.K."/>
            <person name="Zhou J."/>
            <person name="Mallon E."/>
            <person name="Orsini L."/>
        </authorList>
    </citation>
    <scope>NUCLEOTIDE SEQUENCE [LARGE SCALE GENOMIC DNA]</scope>
    <source>
        <strain evidence="16">LRV0_1</strain>
    </source>
</reference>
<dbReference type="SUPFAM" id="SSF53756">
    <property type="entry name" value="UDP-Glycosyltransferase/glycogen phosphorylase"/>
    <property type="match status" value="1"/>
</dbReference>
<feature type="region of interest" description="Disordered" evidence="13">
    <location>
        <begin position="450"/>
        <end position="470"/>
    </location>
</feature>
<protein>
    <recommendedName>
        <fullName evidence="12">Fucosyltransferase</fullName>
        <ecNumber evidence="12">2.4.1.-</ecNumber>
    </recommendedName>
</protein>
<dbReference type="InterPro" id="IPR055270">
    <property type="entry name" value="Glyco_tran_10_C"/>
</dbReference>
<dbReference type="InterPro" id="IPR001503">
    <property type="entry name" value="Glyco_trans_10"/>
</dbReference>
<comment type="subcellular location">
    <subcellularLocation>
        <location evidence="1 12">Golgi apparatus</location>
        <location evidence="1 12">Golgi stack membrane</location>
        <topology evidence="1 12">Single-pass type II membrane protein</topology>
    </subcellularLocation>
</comment>
<evidence type="ECO:0000256" key="11">
    <source>
        <dbReference type="ARBA" id="ARBA00023180"/>
    </source>
</evidence>
<dbReference type="EMBL" id="JAOYFB010000038">
    <property type="protein sequence ID" value="KAK4025330.1"/>
    <property type="molecule type" value="Genomic_DNA"/>
</dbReference>
<keyword evidence="5 12" id="KW-0808">Transferase</keyword>
<feature type="domain" description="Fucosyltransferase C-terminal" evidence="14">
    <location>
        <begin position="249"/>
        <end position="434"/>
    </location>
</feature>
<comment type="caution">
    <text evidence="16">The sequence shown here is derived from an EMBL/GenBank/DDBJ whole genome shotgun (WGS) entry which is preliminary data.</text>
</comment>
<dbReference type="Gene3D" id="3.40.50.11660">
    <property type="entry name" value="Glycosyl transferase family 10, C-terminal domain"/>
    <property type="match status" value="1"/>
</dbReference>
<evidence type="ECO:0000256" key="7">
    <source>
        <dbReference type="ARBA" id="ARBA00022968"/>
    </source>
</evidence>
<name>A0ABR0AJU8_9CRUS</name>
<evidence type="ECO:0000259" key="14">
    <source>
        <dbReference type="Pfam" id="PF00852"/>
    </source>
</evidence>
<evidence type="ECO:0000256" key="4">
    <source>
        <dbReference type="ARBA" id="ARBA00022676"/>
    </source>
</evidence>
<evidence type="ECO:0000256" key="12">
    <source>
        <dbReference type="RuleBase" id="RU003832"/>
    </source>
</evidence>
<evidence type="ECO:0000256" key="9">
    <source>
        <dbReference type="ARBA" id="ARBA00023034"/>
    </source>
</evidence>
<organism evidence="16 17">
    <name type="scientific">Daphnia magna</name>
    <dbReference type="NCBI Taxonomy" id="35525"/>
    <lineage>
        <taxon>Eukaryota</taxon>
        <taxon>Metazoa</taxon>
        <taxon>Ecdysozoa</taxon>
        <taxon>Arthropoda</taxon>
        <taxon>Crustacea</taxon>
        <taxon>Branchiopoda</taxon>
        <taxon>Diplostraca</taxon>
        <taxon>Cladocera</taxon>
        <taxon>Anomopoda</taxon>
        <taxon>Daphniidae</taxon>
        <taxon>Daphnia</taxon>
    </lineage>
</organism>
<dbReference type="Pfam" id="PF17039">
    <property type="entry name" value="Glyco_tran_10_N"/>
    <property type="match status" value="1"/>
</dbReference>
<feature type="transmembrane region" description="Helical" evidence="12">
    <location>
        <begin position="31"/>
        <end position="51"/>
    </location>
</feature>
<gene>
    <name evidence="16" type="ORF">OUZ56_014403</name>
</gene>
<evidence type="ECO:0000256" key="2">
    <source>
        <dbReference type="ARBA" id="ARBA00004922"/>
    </source>
</evidence>
<evidence type="ECO:0000313" key="17">
    <source>
        <dbReference type="Proteomes" id="UP001234178"/>
    </source>
</evidence>
<proteinExistence type="inferred from homology"/>
<dbReference type="Pfam" id="PF00852">
    <property type="entry name" value="Glyco_transf_10"/>
    <property type="match status" value="1"/>
</dbReference>
<keyword evidence="9 12" id="KW-0333">Golgi apparatus</keyword>
<comment type="similarity">
    <text evidence="3 12">Belongs to the glycosyltransferase 10 family.</text>
</comment>
<keyword evidence="17" id="KW-1185">Reference proteome</keyword>
<dbReference type="InterPro" id="IPR038577">
    <property type="entry name" value="GT10-like_C_sf"/>
</dbReference>
<sequence length="470" mass="55112">MIMQDMGTSTAFAQVPKVFLFFSMRLNKERFVKLTAIGLLNTLAIMLVSYGDWDYIESYYHSWQQLQQQNTDGKRNSIQIKTILFWNGPRRSEMTIFGTGHDAFVQHGCPVSDCEIVNSPYQYPDRPLDSYDAILFNFNDEFWLSKRPEYQRRPHQRFVFFTQEPPPSIEPMNIAGYTNYFNWTMTYRRDSDILLLYGRIRPKPSAPTTSEEIQARIRETRTKFNCDRIEVDDNKTTGTASAICNEKTKKKKSLVAAMISHCTTDGRREHYIKRLKKHVKVDVYGFCDEDDLGSGLRCEPHELLTSTPECYDMLESNYKFYLSFENAICSDYVTEKFFNIMSLRNIVPVVYGGADYAQLAPEHSYIDALEFEPDQLADYLKMLDANDTLYNEYLWWKDDYVVESDLQDMVNHGFCDLCQKLHADEGRIKYYPSLLPKWHPGRCFRPHYKSNSNSSRRRLVKKSPLRDRLT</sequence>
<evidence type="ECO:0000256" key="3">
    <source>
        <dbReference type="ARBA" id="ARBA00008919"/>
    </source>
</evidence>
<keyword evidence="7" id="KW-0735">Signal-anchor</keyword>
<dbReference type="InterPro" id="IPR031481">
    <property type="entry name" value="Glyco_tran_10_N"/>
</dbReference>
<dbReference type="PANTHER" id="PTHR48438:SF1">
    <property type="entry name" value="ALPHA-(1,3)-FUCOSYLTRANSFERASE C-RELATED"/>
    <property type="match status" value="1"/>
</dbReference>
<evidence type="ECO:0000256" key="10">
    <source>
        <dbReference type="ARBA" id="ARBA00023136"/>
    </source>
</evidence>
<evidence type="ECO:0000256" key="6">
    <source>
        <dbReference type="ARBA" id="ARBA00022692"/>
    </source>
</evidence>
<keyword evidence="4 12" id="KW-0328">Glycosyltransferase</keyword>
<accession>A0ABR0AJU8</accession>
<keyword evidence="8 12" id="KW-1133">Transmembrane helix</keyword>
<keyword evidence="11" id="KW-0325">Glycoprotein</keyword>
<evidence type="ECO:0000256" key="8">
    <source>
        <dbReference type="ARBA" id="ARBA00022989"/>
    </source>
</evidence>
<comment type="pathway">
    <text evidence="2">Protein modification; protein glycosylation.</text>
</comment>
<dbReference type="PANTHER" id="PTHR48438">
    <property type="entry name" value="ALPHA-(1,3)-FUCOSYLTRANSFERASE C-RELATED"/>
    <property type="match status" value="1"/>
</dbReference>
<evidence type="ECO:0000256" key="13">
    <source>
        <dbReference type="SAM" id="MobiDB-lite"/>
    </source>
</evidence>
<evidence type="ECO:0000256" key="1">
    <source>
        <dbReference type="ARBA" id="ARBA00004447"/>
    </source>
</evidence>
<feature type="domain" description="Fucosyltransferase N-terminal" evidence="15">
    <location>
        <begin position="81"/>
        <end position="198"/>
    </location>
</feature>
<evidence type="ECO:0000256" key="5">
    <source>
        <dbReference type="ARBA" id="ARBA00022679"/>
    </source>
</evidence>
<keyword evidence="6 12" id="KW-0812">Transmembrane</keyword>